<name>A0A9N9B9X1_FUNMO</name>
<dbReference type="Proteomes" id="UP000789375">
    <property type="component" value="Unassembled WGS sequence"/>
</dbReference>
<reference evidence="1" key="1">
    <citation type="submission" date="2021-06" db="EMBL/GenBank/DDBJ databases">
        <authorList>
            <person name="Kallberg Y."/>
            <person name="Tangrot J."/>
            <person name="Rosling A."/>
        </authorList>
    </citation>
    <scope>NUCLEOTIDE SEQUENCE</scope>
    <source>
        <strain evidence="1">87-6 pot B 2015</strain>
    </source>
</reference>
<organism evidence="1 2">
    <name type="scientific">Funneliformis mosseae</name>
    <name type="common">Endomycorrhizal fungus</name>
    <name type="synonym">Glomus mosseae</name>
    <dbReference type="NCBI Taxonomy" id="27381"/>
    <lineage>
        <taxon>Eukaryota</taxon>
        <taxon>Fungi</taxon>
        <taxon>Fungi incertae sedis</taxon>
        <taxon>Mucoromycota</taxon>
        <taxon>Glomeromycotina</taxon>
        <taxon>Glomeromycetes</taxon>
        <taxon>Glomerales</taxon>
        <taxon>Glomeraceae</taxon>
        <taxon>Funneliformis</taxon>
    </lineage>
</organism>
<sequence>MSIVRLIWEKVVINFLCEKLFESNTALSESGIFLVKVKTGKKEAIRNYNYLSEDFERPPQLLPYGDNCMGRIAVESTTADNYFEWLKAVAEWKKTENAPNGFCPICYPPNMTEPDISIAFFFLRAEDDMQLNEERKSYILSVQVKLRKKAIIKESFTVCDEMKTDNRTAQAQSIQHLWNSGITNAAEIRRSTNISRTVEPNRMFINKNGKSNPPKANDTLNEIYKDQGWFDRNMKMIVVYPCNPQRKDQYQQTSDASRRKSIIPRVIIDMENASTLFPDDCQEWIQEYKKKIPDDWDCSDEK</sequence>
<gene>
    <name evidence="1" type="ORF">FMOSSE_LOCUS6946</name>
</gene>
<dbReference type="EMBL" id="CAJVPP010001531">
    <property type="protein sequence ID" value="CAG8560721.1"/>
    <property type="molecule type" value="Genomic_DNA"/>
</dbReference>
<comment type="caution">
    <text evidence="1">The sequence shown here is derived from an EMBL/GenBank/DDBJ whole genome shotgun (WGS) entry which is preliminary data.</text>
</comment>
<evidence type="ECO:0000313" key="1">
    <source>
        <dbReference type="EMBL" id="CAG8560721.1"/>
    </source>
</evidence>
<evidence type="ECO:0000313" key="2">
    <source>
        <dbReference type="Proteomes" id="UP000789375"/>
    </source>
</evidence>
<protein>
    <submittedName>
        <fullName evidence="1">7045_t:CDS:1</fullName>
    </submittedName>
</protein>
<proteinExistence type="predicted"/>
<accession>A0A9N9B9X1</accession>
<dbReference type="AlphaFoldDB" id="A0A9N9B9X1"/>
<keyword evidence="2" id="KW-1185">Reference proteome</keyword>